<dbReference type="SMART" id="SM01375">
    <property type="entry name" value="Dynein_light"/>
    <property type="match status" value="1"/>
</dbReference>
<comment type="similarity">
    <text evidence="1">Belongs to the dynein light chain family.</text>
</comment>
<dbReference type="Proteomes" id="UP000267029">
    <property type="component" value="Unassembled WGS sequence"/>
</dbReference>
<dbReference type="GO" id="GO:0005868">
    <property type="term" value="C:cytoplasmic dynein complex"/>
    <property type="evidence" value="ECO:0007669"/>
    <property type="project" value="TreeGrafter"/>
</dbReference>
<dbReference type="STRING" id="53468.A0A3P6G5U6"/>
<proteinExistence type="inferred from homology"/>
<keyword evidence="1" id="KW-0493">Microtubule</keyword>
<keyword evidence="1" id="KW-0206">Cytoskeleton</keyword>
<dbReference type="AlphaFoldDB" id="A0A3P6G5U6"/>
<keyword evidence="1" id="KW-0963">Cytoplasm</keyword>
<gene>
    <name evidence="2" type="ORF">MCOS_LOCUS224</name>
</gene>
<organism evidence="2 3">
    <name type="scientific">Mesocestoides corti</name>
    <name type="common">Flatworm</name>
    <dbReference type="NCBI Taxonomy" id="53468"/>
    <lineage>
        <taxon>Eukaryota</taxon>
        <taxon>Metazoa</taxon>
        <taxon>Spiralia</taxon>
        <taxon>Lophotrochozoa</taxon>
        <taxon>Platyhelminthes</taxon>
        <taxon>Cestoda</taxon>
        <taxon>Eucestoda</taxon>
        <taxon>Cyclophyllidea</taxon>
        <taxon>Mesocestoididae</taxon>
        <taxon>Mesocestoides</taxon>
    </lineage>
</organism>
<dbReference type="InterPro" id="IPR001372">
    <property type="entry name" value="Dynein_light_chain_typ-1/2"/>
</dbReference>
<reference evidence="2 3" key="1">
    <citation type="submission" date="2018-10" db="EMBL/GenBank/DDBJ databases">
        <authorList>
            <consortium name="Pathogen Informatics"/>
        </authorList>
    </citation>
    <scope>NUCLEOTIDE SEQUENCE [LARGE SCALE GENOMIC DNA]</scope>
</reference>
<dbReference type="EMBL" id="UXSR01000016">
    <property type="protein sequence ID" value="VDD74221.1"/>
    <property type="molecule type" value="Genomic_DNA"/>
</dbReference>
<accession>A0A3P6G5U6</accession>
<comment type="subcellular location">
    <subcellularLocation>
        <location evidence="1">Cytoplasm</location>
        <location evidence="1">Cytoskeleton</location>
    </subcellularLocation>
</comment>
<evidence type="ECO:0000256" key="1">
    <source>
        <dbReference type="RuleBase" id="RU365010"/>
    </source>
</evidence>
<dbReference type="GO" id="GO:0005874">
    <property type="term" value="C:microtubule"/>
    <property type="evidence" value="ECO:0007669"/>
    <property type="project" value="UniProtKB-KW"/>
</dbReference>
<protein>
    <recommendedName>
        <fullName evidence="1">Dynein light chain</fullName>
    </recommendedName>
</protein>
<dbReference type="GO" id="GO:0045505">
    <property type="term" value="F:dynein intermediate chain binding"/>
    <property type="evidence" value="ECO:0007669"/>
    <property type="project" value="TreeGrafter"/>
</dbReference>
<dbReference type="CDD" id="cd21450">
    <property type="entry name" value="DLC-like_DYNLL1-like"/>
    <property type="match status" value="1"/>
</dbReference>
<keyword evidence="1" id="KW-0243">Dynein</keyword>
<dbReference type="SUPFAM" id="SSF54648">
    <property type="entry name" value="DLC"/>
    <property type="match status" value="1"/>
</dbReference>
<dbReference type="InterPro" id="IPR037177">
    <property type="entry name" value="DLC_sf"/>
</dbReference>
<evidence type="ECO:0000313" key="3">
    <source>
        <dbReference type="Proteomes" id="UP000267029"/>
    </source>
</evidence>
<evidence type="ECO:0000313" key="2">
    <source>
        <dbReference type="EMBL" id="VDD74221.1"/>
    </source>
</evidence>
<dbReference type="Pfam" id="PF01221">
    <property type="entry name" value="Dynein_light"/>
    <property type="match status" value="1"/>
</dbReference>
<dbReference type="GO" id="GO:0007017">
    <property type="term" value="P:microtubule-based process"/>
    <property type="evidence" value="ECO:0007669"/>
    <property type="project" value="InterPro"/>
</dbReference>
<dbReference type="PANTHER" id="PTHR11886:SF35">
    <property type="entry name" value="DYNEIN LIGHT CHAIN"/>
    <property type="match status" value="1"/>
</dbReference>
<dbReference type="OrthoDB" id="6506078at2759"/>
<sequence>MSAMRPGGIKCKRLRHVLSLTQTRKVTMSVQRLKIECKENQVNTAIQAAQEALNKTRSNQERATYVRQIMDDKYGPAWSCITGQDFGSEIPYLPDHFAFFTVDDVSFLVCKSTDNVKVM</sequence>
<dbReference type="PANTHER" id="PTHR11886">
    <property type="entry name" value="DYNEIN LIGHT CHAIN"/>
    <property type="match status" value="1"/>
</dbReference>
<dbReference type="Gene3D" id="3.30.740.10">
    <property type="entry name" value="Protein Inhibitor Of Neuronal Nitric Oxide Synthase"/>
    <property type="match status" value="1"/>
</dbReference>
<name>A0A3P6G5U6_MESCO</name>
<keyword evidence="1" id="KW-0505">Motor protein</keyword>
<keyword evidence="3" id="KW-1185">Reference proteome</keyword>